<feature type="compositionally biased region" description="Acidic residues" evidence="1">
    <location>
        <begin position="43"/>
        <end position="60"/>
    </location>
</feature>
<evidence type="ECO:0000313" key="3">
    <source>
        <dbReference type="Proteomes" id="UP000515163"/>
    </source>
</evidence>
<dbReference type="AlphaFoldDB" id="A0A6P8I4L9"/>
<dbReference type="KEGG" id="aten:116296028"/>
<dbReference type="PANTHER" id="PTHR46599">
    <property type="entry name" value="PIGGYBAC TRANSPOSABLE ELEMENT-DERIVED PROTEIN 4"/>
    <property type="match status" value="1"/>
</dbReference>
<protein>
    <submittedName>
        <fullName evidence="4">PiggyBac transposable element-derived protein 4-like</fullName>
    </submittedName>
</protein>
<dbReference type="Proteomes" id="UP000515163">
    <property type="component" value="Unplaced"/>
</dbReference>
<keyword evidence="3" id="KW-1185">Reference proteome</keyword>
<reference evidence="4" key="1">
    <citation type="submission" date="2025-08" db="UniProtKB">
        <authorList>
            <consortium name="RefSeq"/>
        </authorList>
    </citation>
    <scope>IDENTIFICATION</scope>
    <source>
        <tissue evidence="4">Tentacle</tissue>
    </source>
</reference>
<feature type="compositionally biased region" description="Acidic residues" evidence="1">
    <location>
        <begin position="16"/>
        <end position="31"/>
    </location>
</feature>
<dbReference type="RefSeq" id="XP_031559852.1">
    <property type="nucleotide sequence ID" value="XM_031703992.1"/>
</dbReference>
<dbReference type="Pfam" id="PF13843">
    <property type="entry name" value="DDE_Tnp_1_7"/>
    <property type="match status" value="1"/>
</dbReference>
<dbReference type="InterPro" id="IPR029526">
    <property type="entry name" value="PGBD"/>
</dbReference>
<dbReference type="GeneID" id="116296028"/>
<organism evidence="3 4">
    <name type="scientific">Actinia tenebrosa</name>
    <name type="common">Australian red waratah sea anemone</name>
    <dbReference type="NCBI Taxonomy" id="6105"/>
    <lineage>
        <taxon>Eukaryota</taxon>
        <taxon>Metazoa</taxon>
        <taxon>Cnidaria</taxon>
        <taxon>Anthozoa</taxon>
        <taxon>Hexacorallia</taxon>
        <taxon>Actiniaria</taxon>
        <taxon>Actiniidae</taxon>
        <taxon>Actinia</taxon>
    </lineage>
</organism>
<sequence length="377" mass="43216">MRPAVTKEEFRAIFGDSDDEDRVEDEDESNIDLDGLRPVSDLSEGEESDSEESEAEGEVDEELWMEELSNFTLPGFSSFSALLIDLGNNPKDNNLFFEIFGEKNLQLIVLETNRYARQQLVSKPDQLACWKDTTAVETKTHFGLCIIMGSNVLPAVANYWSTAPCLGNQAVKSVVRRNRFQEISQFLHFNDSMKAPPCGDANCDLLFKVRPVLKKVLENTQRYYLPKKNIAVHEGIIAFRGRPSFRQYMPAKPTKYSIKVWMANDSSKGYVLNFEIYMGSEAEKRVHGLCYQVVMNMVKPFLKKNHDICFDNNQTTRRACSSTERQDCFYQMARQVSWSFLLTNISHDQPSRTVQRVKKGRNIEIEKPHVSNTKNSE</sequence>
<evidence type="ECO:0000259" key="2">
    <source>
        <dbReference type="Pfam" id="PF13843"/>
    </source>
</evidence>
<evidence type="ECO:0000256" key="1">
    <source>
        <dbReference type="SAM" id="MobiDB-lite"/>
    </source>
</evidence>
<feature type="domain" description="PiggyBac transposable element-derived protein" evidence="2">
    <location>
        <begin position="94"/>
        <end position="316"/>
    </location>
</feature>
<feature type="region of interest" description="Disordered" evidence="1">
    <location>
        <begin position="1"/>
        <end position="60"/>
    </location>
</feature>
<name>A0A6P8I4L9_ACTTE</name>
<proteinExistence type="predicted"/>
<evidence type="ECO:0000313" key="4">
    <source>
        <dbReference type="RefSeq" id="XP_031559852.1"/>
    </source>
</evidence>
<dbReference type="PANTHER" id="PTHR46599:SF3">
    <property type="entry name" value="PIGGYBAC TRANSPOSABLE ELEMENT-DERIVED PROTEIN 4"/>
    <property type="match status" value="1"/>
</dbReference>
<dbReference type="InParanoid" id="A0A6P8I4L9"/>
<dbReference type="OrthoDB" id="5987896at2759"/>
<accession>A0A6P8I4L9</accession>
<gene>
    <name evidence="4" type="primary">LOC116296028</name>
</gene>
<feature type="compositionally biased region" description="Basic and acidic residues" evidence="1">
    <location>
        <begin position="1"/>
        <end position="11"/>
    </location>
</feature>